<organism evidence="2 3">
    <name type="scientific">Thermogutta terrifontis</name>
    <dbReference type="NCBI Taxonomy" id="1331910"/>
    <lineage>
        <taxon>Bacteria</taxon>
        <taxon>Pseudomonadati</taxon>
        <taxon>Planctomycetota</taxon>
        <taxon>Planctomycetia</taxon>
        <taxon>Pirellulales</taxon>
        <taxon>Thermoguttaceae</taxon>
        <taxon>Thermogutta</taxon>
    </lineage>
</organism>
<dbReference type="AlphaFoldDB" id="A0A286RF37"/>
<name>A0A286RF37_9BACT</name>
<dbReference type="EMBL" id="CP018477">
    <property type="protein sequence ID" value="ASV74579.1"/>
    <property type="molecule type" value="Genomic_DNA"/>
</dbReference>
<evidence type="ECO:0000313" key="2">
    <source>
        <dbReference type="EMBL" id="ASV74579.1"/>
    </source>
</evidence>
<reference evidence="2 3" key="1">
    <citation type="journal article" name="Front. Microbiol.">
        <title>Sugar Metabolism of the First Thermophilic Planctomycete Thermogutta terrifontis: Comparative Genomic and Transcriptomic Approaches.</title>
        <authorList>
            <person name="Elcheninov A.G."/>
            <person name="Menzel P."/>
            <person name="Gudbergsdottir S.R."/>
            <person name="Slesarev A.I."/>
            <person name="Kadnikov V.V."/>
            <person name="Krogh A."/>
            <person name="Bonch-Osmolovskaya E.A."/>
            <person name="Peng X."/>
            <person name="Kublanov I.V."/>
        </authorList>
    </citation>
    <scope>NUCLEOTIDE SEQUENCE [LARGE SCALE GENOMIC DNA]</scope>
    <source>
        <strain evidence="2 3">R1</strain>
    </source>
</reference>
<keyword evidence="3" id="KW-1185">Reference proteome</keyword>
<dbReference type="InterPro" id="IPR032710">
    <property type="entry name" value="NTF2-like_dom_sf"/>
</dbReference>
<keyword evidence="1" id="KW-0812">Transmembrane</keyword>
<dbReference type="RefSeq" id="WP_157731904.1">
    <property type="nucleotide sequence ID" value="NZ_CP018477.1"/>
</dbReference>
<dbReference type="Proteomes" id="UP000215086">
    <property type="component" value="Chromosome"/>
</dbReference>
<feature type="transmembrane region" description="Helical" evidence="1">
    <location>
        <begin position="12"/>
        <end position="30"/>
    </location>
</feature>
<dbReference type="Gene3D" id="3.10.450.50">
    <property type="match status" value="1"/>
</dbReference>
<protein>
    <submittedName>
        <fullName evidence="2">Uncharacterized protein</fullName>
    </submittedName>
</protein>
<feature type="transmembrane region" description="Helical" evidence="1">
    <location>
        <begin position="36"/>
        <end position="58"/>
    </location>
</feature>
<dbReference type="SUPFAM" id="SSF54427">
    <property type="entry name" value="NTF2-like"/>
    <property type="match status" value="1"/>
</dbReference>
<keyword evidence="1" id="KW-1133">Transmembrane helix</keyword>
<sequence>MNLSWIVDDPTPVVVIIVIVEAILGLFFVATVQKPFLWGMGGAAVVLGLVLLADYLVITDREAVEQTIREGVSALRDNDLERVLTFLSPSAVKTRERAIWAMNLVRFTGIHISDLKIEVNPRTNPPTAEARFFAVFRYEFREKTAEHIYEAYAARFTVIFEKVNNRWLLTDHYEYEAARL</sequence>
<dbReference type="KEGG" id="ttf:THTE_1977"/>
<keyword evidence="1" id="KW-0472">Membrane</keyword>
<gene>
    <name evidence="2" type="ORF">THTE_1977</name>
</gene>
<accession>A0A286RF37</accession>
<proteinExistence type="predicted"/>
<evidence type="ECO:0000256" key="1">
    <source>
        <dbReference type="SAM" id="Phobius"/>
    </source>
</evidence>
<evidence type="ECO:0000313" key="3">
    <source>
        <dbReference type="Proteomes" id="UP000215086"/>
    </source>
</evidence>